<dbReference type="EMBL" id="OC915423">
    <property type="protein sequence ID" value="CAD7640384.1"/>
    <property type="molecule type" value="Genomic_DNA"/>
</dbReference>
<evidence type="ECO:0000256" key="12">
    <source>
        <dbReference type="ARBA" id="ARBA00029762"/>
    </source>
</evidence>
<dbReference type="InterPro" id="IPR014882">
    <property type="entry name" value="CathepsinC_exc"/>
</dbReference>
<comment type="catalytic activity">
    <reaction evidence="1">
        <text>Release of an N-terminal dipeptide, Xaa-Yaa-|-Zaa-, except when Xaa is Arg or Lys, or Yaa or Zaa is Pro.</text>
        <dbReference type="EC" id="3.4.14.1"/>
    </reaction>
</comment>
<evidence type="ECO:0000256" key="11">
    <source>
        <dbReference type="ARBA" id="ARBA00023214"/>
    </source>
</evidence>
<dbReference type="InterPro" id="IPR013128">
    <property type="entry name" value="Peptidase_C1A"/>
</dbReference>
<keyword evidence="11" id="KW-0868">Chloride</keyword>
<accession>A0A7R9QDP3</accession>
<dbReference type="GO" id="GO:0006508">
    <property type="term" value="P:proteolysis"/>
    <property type="evidence" value="ECO:0007669"/>
    <property type="project" value="UniProtKB-KW"/>
</dbReference>
<dbReference type="Pfam" id="PF08773">
    <property type="entry name" value="CathepsinC_exc"/>
    <property type="match status" value="4"/>
</dbReference>
<dbReference type="GO" id="GO:0008234">
    <property type="term" value="F:cysteine-type peptidase activity"/>
    <property type="evidence" value="ECO:0007669"/>
    <property type="project" value="UniProtKB-KW"/>
</dbReference>
<evidence type="ECO:0000256" key="17">
    <source>
        <dbReference type="SAM" id="SignalP"/>
    </source>
</evidence>
<feature type="domain" description="Peptidase C1A papain C-terminal" evidence="18">
    <location>
        <begin position="660"/>
        <end position="887"/>
    </location>
</feature>
<evidence type="ECO:0000256" key="15">
    <source>
        <dbReference type="ARBA" id="ARBA00032961"/>
    </source>
</evidence>
<dbReference type="SUPFAM" id="SSF54001">
    <property type="entry name" value="Cysteine proteinases"/>
    <property type="match status" value="4"/>
</dbReference>
<evidence type="ECO:0000256" key="13">
    <source>
        <dbReference type="ARBA" id="ARBA00029779"/>
    </source>
</evidence>
<feature type="chain" id="PRO_5035592884" description="Dipeptidyl peptidase 1" evidence="17">
    <location>
        <begin position="20"/>
        <end position="1733"/>
    </location>
</feature>
<evidence type="ECO:0000256" key="3">
    <source>
        <dbReference type="ARBA" id="ARBA00008455"/>
    </source>
</evidence>
<evidence type="ECO:0000256" key="1">
    <source>
        <dbReference type="ARBA" id="ARBA00000738"/>
    </source>
</evidence>
<keyword evidence="20" id="KW-1185">Reference proteome</keyword>
<dbReference type="InterPro" id="IPR000169">
    <property type="entry name" value="Pept_cys_AS"/>
</dbReference>
<evidence type="ECO:0000256" key="10">
    <source>
        <dbReference type="ARBA" id="ARBA00023157"/>
    </source>
</evidence>
<dbReference type="InterPro" id="IPR025661">
    <property type="entry name" value="Pept_asp_AS"/>
</dbReference>
<evidence type="ECO:0000259" key="18">
    <source>
        <dbReference type="SMART" id="SM00645"/>
    </source>
</evidence>
<evidence type="ECO:0000256" key="16">
    <source>
        <dbReference type="ARBA" id="ARBA00045556"/>
    </source>
</evidence>
<proteinExistence type="inferred from homology"/>
<keyword evidence="9" id="KW-0788">Thiol protease</keyword>
<gene>
    <name evidence="19" type="ORF">ONB1V03_LOCUS2523</name>
</gene>
<dbReference type="SMART" id="SM00645">
    <property type="entry name" value="Pept_C1"/>
    <property type="match status" value="4"/>
</dbReference>
<keyword evidence="8" id="KW-0378">Hydrolase</keyword>
<protein>
    <recommendedName>
        <fullName evidence="6">Dipeptidyl peptidase 1</fullName>
        <ecNumber evidence="5">3.4.14.1</ecNumber>
    </recommendedName>
    <alternativeName>
        <fullName evidence="13">Cathepsin C</fullName>
    </alternativeName>
    <alternativeName>
        <fullName evidence="12">Cathepsin J</fullName>
    </alternativeName>
    <alternativeName>
        <fullName evidence="15">Dipeptidyl peptidase I</fullName>
    </alternativeName>
    <alternativeName>
        <fullName evidence="14">Dipeptidyl transferase</fullName>
    </alternativeName>
</protein>
<evidence type="ECO:0000256" key="5">
    <source>
        <dbReference type="ARBA" id="ARBA00012059"/>
    </source>
</evidence>
<dbReference type="Gene3D" id="2.40.128.80">
    <property type="entry name" value="Cathepsin C, exclusion domain"/>
    <property type="match status" value="4"/>
</dbReference>
<evidence type="ECO:0000256" key="7">
    <source>
        <dbReference type="ARBA" id="ARBA00022670"/>
    </source>
</evidence>
<dbReference type="EMBL" id="CAJPVJ010000598">
    <property type="protein sequence ID" value="CAG2162937.1"/>
    <property type="molecule type" value="Genomic_DNA"/>
</dbReference>
<dbReference type="Proteomes" id="UP000728032">
    <property type="component" value="Unassembled WGS sequence"/>
</dbReference>
<evidence type="ECO:0000256" key="6">
    <source>
        <dbReference type="ARBA" id="ARBA00014709"/>
    </source>
</evidence>
<feature type="domain" description="Peptidase C1A papain C-terminal" evidence="18">
    <location>
        <begin position="1082"/>
        <end position="1309"/>
    </location>
</feature>
<comment type="function">
    <text evidence="16">Thiol protease. Has dipeptidylpeptidase activity. Active against a broad range of dipeptide substrates composed of both polar and hydrophobic amino acids. Proline cannot occupy the P1 position and arginine cannot occupy the P2 position of the substrate. Can act as both an exopeptidase and endopeptidase. Activates serine proteases such as elastase, cathepsin G and granzymes A and B.</text>
</comment>
<dbReference type="EC" id="3.4.14.1" evidence="5"/>
<dbReference type="InterPro" id="IPR000668">
    <property type="entry name" value="Peptidase_C1A_C"/>
</dbReference>
<feature type="signal peptide" evidence="17">
    <location>
        <begin position="1"/>
        <end position="19"/>
    </location>
</feature>
<dbReference type="InterPro" id="IPR038765">
    <property type="entry name" value="Papain-like_cys_pep_sf"/>
</dbReference>
<dbReference type="PROSITE" id="PS00139">
    <property type="entry name" value="THIOL_PROTEASE_CYS"/>
    <property type="match status" value="4"/>
</dbReference>
<feature type="domain" description="Peptidase C1A papain C-terminal" evidence="18">
    <location>
        <begin position="223"/>
        <end position="453"/>
    </location>
</feature>
<dbReference type="OrthoDB" id="3789175at2759"/>
<evidence type="ECO:0000313" key="20">
    <source>
        <dbReference type="Proteomes" id="UP000728032"/>
    </source>
</evidence>
<evidence type="ECO:0000256" key="9">
    <source>
        <dbReference type="ARBA" id="ARBA00022807"/>
    </source>
</evidence>
<dbReference type="PRINTS" id="PR00705">
    <property type="entry name" value="PAPAIN"/>
</dbReference>
<dbReference type="Pfam" id="PF00112">
    <property type="entry name" value="Peptidase_C1"/>
    <property type="match status" value="4"/>
</dbReference>
<comment type="cofactor">
    <cofactor evidence="2">
        <name>chloride</name>
        <dbReference type="ChEBI" id="CHEBI:17996"/>
    </cofactor>
</comment>
<comment type="subunit">
    <text evidence="4">Tetramer of heterotrimers consisting of exclusion domain, heavy- and light chains.</text>
</comment>
<evidence type="ECO:0000313" key="19">
    <source>
        <dbReference type="EMBL" id="CAD7640384.1"/>
    </source>
</evidence>
<dbReference type="InterPro" id="IPR025660">
    <property type="entry name" value="Pept_his_AS"/>
</dbReference>
<dbReference type="SUPFAM" id="SSF75001">
    <property type="entry name" value="Dipeptidyl peptidase I (cathepsin C), exclusion domain"/>
    <property type="match status" value="4"/>
</dbReference>
<dbReference type="InterPro" id="IPR036496">
    <property type="entry name" value="CathepsinC_exc_dom_sf"/>
</dbReference>
<evidence type="ECO:0000256" key="4">
    <source>
        <dbReference type="ARBA" id="ARBA00011610"/>
    </source>
</evidence>
<feature type="domain" description="Peptidase C1A papain C-terminal" evidence="18">
    <location>
        <begin position="1497"/>
        <end position="1729"/>
    </location>
</feature>
<evidence type="ECO:0000256" key="8">
    <source>
        <dbReference type="ARBA" id="ARBA00022801"/>
    </source>
</evidence>
<keyword evidence="10" id="KW-1015">Disulfide bond</keyword>
<dbReference type="PROSITE" id="PS00640">
    <property type="entry name" value="THIOL_PROTEASE_ASN"/>
    <property type="match status" value="4"/>
</dbReference>
<dbReference type="FunFam" id="2.40.128.80:FF:000003">
    <property type="entry name" value="Cathepsin C"/>
    <property type="match status" value="4"/>
</dbReference>
<comment type="similarity">
    <text evidence="3">Belongs to the peptidase C1 family.</text>
</comment>
<dbReference type="Gene3D" id="3.90.70.10">
    <property type="entry name" value="Cysteine proteinases"/>
    <property type="match status" value="4"/>
</dbReference>
<reference evidence="19" key="1">
    <citation type="submission" date="2020-11" db="EMBL/GenBank/DDBJ databases">
        <authorList>
            <person name="Tran Van P."/>
        </authorList>
    </citation>
    <scope>NUCLEOTIDE SEQUENCE</scope>
</reference>
<name>A0A7R9QDP3_9ACAR</name>
<organism evidence="19">
    <name type="scientific">Oppiella nova</name>
    <dbReference type="NCBI Taxonomy" id="334625"/>
    <lineage>
        <taxon>Eukaryota</taxon>
        <taxon>Metazoa</taxon>
        <taxon>Ecdysozoa</taxon>
        <taxon>Arthropoda</taxon>
        <taxon>Chelicerata</taxon>
        <taxon>Arachnida</taxon>
        <taxon>Acari</taxon>
        <taxon>Acariformes</taxon>
        <taxon>Sarcoptiformes</taxon>
        <taxon>Oribatida</taxon>
        <taxon>Brachypylina</taxon>
        <taxon>Oppioidea</taxon>
        <taxon>Oppiidae</taxon>
        <taxon>Oppiella</taxon>
    </lineage>
</organism>
<evidence type="ECO:0000256" key="2">
    <source>
        <dbReference type="ARBA" id="ARBA00001923"/>
    </source>
</evidence>
<sequence>MLNIGYCLSALLLAVSVSADTPANCSYEEIRGVWEFSESVRTANRSEKCDLTVKLVDKIRIELQYPNTAVDHLGNRGTWTLIYNQGFEVIINDRKYFAFSDYKQVGTKVTSICNQTSAGWSHDVLGNNWACYVGHRVTGNHAEKVHYIEDTEALSNGVFTQRPEAIDKINSIQSLWTAEHYPEFEGKSLNEMYLMKGGPNSRIFGYPSPAPVSDEVLRQANELPEQFDWRNVSGVSFVTPVRNQGGCGSCYAFSSVGMIENRLRVQSNNTLQVVLSPQDATTCTFYSQGCAGGFPYLIAGKYGQDFGLTPEASFPYVGQAASCQTKKDAARYYTGHYNYVGGYYGACNEELMRLSLVRDGPLAVSFQVWGDFQSYKKGIYKHTKVSHESDKPEFQPFYEVNHAVLAVGYGVENGQKYWIVKNSWGATWGESGYFRISRGNNECGIESIAVEAHPILRADTPANCTYEDIRGVWEFSESEASAERSEVCNGSQVLLNKVRFELLFPNIAVDNFGNKGIWTIIYNQGFEVVINYRKYFAFSDYRQNGTNVSSLCHQTRPGWSHDVLGHNWACFTGLRISGSHEPKTYTTKLGGPVGVYRQNPHSIQQINSIQSLWTAKHYPHLEGKPLRDIHNMKGGPKSRILSPPAPAAVTDKDWRDALQLPDHFDWRNISGVNYVSPVRNQGSCGSCYAFSSMGMIEARLRVQSNNTVQEILSPQDVVSCSEYAQGCDGGFPYLIAGKYAQDFGLIPESCFPYTGASDQCHEKKCRRYYTAHYDYVGGYYGACNEEAMRLALVRKGPISVSFEVYDDFMSYSGGIYKHTGVTHGLQFEPFEITNHAVLAVGYGVENGQKYWIVKNSWGTGWGESGYFRISRGVLVVGVRADTPANCTYEDIRGVWVFSESERSAERTEKCDGTQKLVNKVKIELQYPNTAVDQFGNKGTWTLIYNQGFEVIVNNRKYFAFSDYKQEGSKVTSFCHRTSPGWSHDVLGHNWACYTGERTTGGHEPKTYIDERPQMNGVFTQSHEEIKKINSIQNSWTAIYYPQFEGKSVNDMYLMKGGPKSRILSPPSPAPVTPEVRRLAAQLPEHFDWRDVNGVSFVSDVRDQGGCGSCYAFGALGMIEGRLRVLTNNTEKVVLSTQDVVSCSAYSQKCDGGFPYLIAGRYGQDYGLTPEANFPYTGRNDPCTTKANAERYYTAHYYYVGGFYGACNEELMRLALVNNGPLAVSFEAYDDLFAYKTGVYRHTKSNAQFNPFAITNHVVVIVGYGTDAKSGEKYWIVKNSWGGNWGQKGYFQISRGNNECNIESIALRADTPVNCTYEEIKGVWEFSESSRSAERTEVCDGTQKLVNTIKIELQYPNIAVDEFGHNGTWTLIYNQGFEVTVHNRKYYAFSDYKKEGTKVINICNQTTNGWSHDVLGHNWACYQGKRVTGQHTEKVHYLVDTEALSNGVFRQNPDTIAKINSIQSSWTAKHYPQFEGKSLNYPSPAPVTEEVRRLADELPESYDWRNVSGVSYVTPVRDQGGCGSCYAFGSLGMIEGRLKVVTNNKQTVDLSEQDVVSCSAYNQGCAGGFPYLTAGKYGQDFGLTLEANNPYKGVDSKCGTKQGAERYYTAYYNYVGGYYGGCNEELMRISLVRDGPLAVSFQYGMFDDFVSYGSGIYSPTPVKHDNGEYNPFVEVNHSVLIVGYGVDSKTNEKYWIVKNSWGASWGDHGYFKIARGKNTQGIESIAVEAIPIPN</sequence>
<dbReference type="GO" id="GO:0008239">
    <property type="term" value="F:dipeptidyl-peptidase activity"/>
    <property type="evidence" value="ECO:0007669"/>
    <property type="project" value="UniProtKB-EC"/>
</dbReference>
<dbReference type="PANTHER" id="PTHR12411">
    <property type="entry name" value="CYSTEINE PROTEASE FAMILY C1-RELATED"/>
    <property type="match status" value="1"/>
</dbReference>
<keyword evidence="7" id="KW-0645">Protease</keyword>
<evidence type="ECO:0000256" key="14">
    <source>
        <dbReference type="ARBA" id="ARBA00030778"/>
    </source>
</evidence>
<dbReference type="PROSITE" id="PS00639">
    <property type="entry name" value="THIOL_PROTEASE_HIS"/>
    <property type="match status" value="3"/>
</dbReference>
<keyword evidence="17" id="KW-0732">Signal</keyword>